<comment type="caution">
    <text evidence="2">The sequence shown here is derived from an EMBL/GenBank/DDBJ whole genome shotgun (WGS) entry which is preliminary data.</text>
</comment>
<protein>
    <recommendedName>
        <fullName evidence="4">Transposase</fullName>
    </recommendedName>
</protein>
<evidence type="ECO:0000313" key="2">
    <source>
        <dbReference type="EMBL" id="GHJ34184.1"/>
    </source>
</evidence>
<organism evidence="2 3">
    <name type="scientific">Streptomyces hygroscopicus</name>
    <dbReference type="NCBI Taxonomy" id="1912"/>
    <lineage>
        <taxon>Bacteria</taxon>
        <taxon>Bacillati</taxon>
        <taxon>Actinomycetota</taxon>
        <taxon>Actinomycetes</taxon>
        <taxon>Kitasatosporales</taxon>
        <taxon>Streptomycetaceae</taxon>
        <taxon>Streptomyces</taxon>
        <taxon>Streptomyces violaceusniger group</taxon>
    </lineage>
</organism>
<dbReference type="Proteomes" id="UP001054854">
    <property type="component" value="Unassembled WGS sequence"/>
</dbReference>
<accession>A0ABQ3UF44</accession>
<name>A0ABQ3UF44_STRHY</name>
<proteinExistence type="predicted"/>
<gene>
    <name evidence="2" type="ORF">TPA0910_86170</name>
</gene>
<sequence>MDRARRTAQGPRSGTPPPQAGGLHPPTHGPPPVRRLRLARDKPHSHIKPKKNRTRFLQFCRYLCSLYSPKIRIAIVLDHFSPHRACSGQAVQRAGNGTAGVQVLWPPPPYDRGEAFSYGRPG</sequence>
<reference evidence="2" key="1">
    <citation type="submission" date="2024-05" db="EMBL/GenBank/DDBJ databases">
        <title>Whole genome shotgun sequence of Streptomyces hygroscopicus NBRC 113678.</title>
        <authorList>
            <person name="Komaki H."/>
            <person name="Tamura T."/>
        </authorList>
    </citation>
    <scope>NUCLEOTIDE SEQUENCE</scope>
    <source>
        <strain evidence="2">N11-34</strain>
    </source>
</reference>
<evidence type="ECO:0000313" key="3">
    <source>
        <dbReference type="Proteomes" id="UP001054854"/>
    </source>
</evidence>
<feature type="region of interest" description="Disordered" evidence="1">
    <location>
        <begin position="1"/>
        <end position="35"/>
    </location>
</feature>
<dbReference type="EMBL" id="BNEK01000005">
    <property type="protein sequence ID" value="GHJ34184.1"/>
    <property type="molecule type" value="Genomic_DNA"/>
</dbReference>
<keyword evidence="3" id="KW-1185">Reference proteome</keyword>
<evidence type="ECO:0008006" key="4">
    <source>
        <dbReference type="Google" id="ProtNLM"/>
    </source>
</evidence>
<evidence type="ECO:0000256" key="1">
    <source>
        <dbReference type="SAM" id="MobiDB-lite"/>
    </source>
</evidence>